<dbReference type="EMBL" id="CABR01000150">
    <property type="protein sequence ID" value="CBI11542.1"/>
    <property type="molecule type" value="Genomic_DNA"/>
</dbReference>
<dbReference type="InterPro" id="IPR040607">
    <property type="entry name" value="ALP_N"/>
</dbReference>
<sequence length="326" mass="34943">MQIVGMDIGYSNLKVGYGDSDGEPTLVNRPAGAAPSENIGQQIINMGNEEPLRVLVDGREFCAAISHDRIENWARELHKDYSSTDSYRALFNAGLLLTGMTEIDRLVTGLPTSQYFDENLRKHLIKTMKGEHQVTPRKKIVVKEVKIVPQPLGGFADYLHGLGDDTSQIEDASVLVVDPGFFSVDWVLLVNGEFKRASSGTSLEASSVILDEAGSLIATDHGGNPGRGKMENAVRSGRNSVSVFGTRVDITPYLTAASATVGHIVCAQLQESLRKEGADIDAIVMVGGGAPFYEAAIKSTFAKTPVSIAADSVFANVRGFWRGGAA</sequence>
<name>E6QWB9_9ZZZZ</name>
<evidence type="ECO:0000313" key="2">
    <source>
        <dbReference type="EMBL" id="CBI11542.1"/>
    </source>
</evidence>
<gene>
    <name evidence="2" type="ORF">CARN7_2375</name>
</gene>
<proteinExistence type="predicted"/>
<evidence type="ECO:0000259" key="1">
    <source>
        <dbReference type="Pfam" id="PF17989"/>
    </source>
</evidence>
<dbReference type="AlphaFoldDB" id="E6QWB9"/>
<comment type="caution">
    <text evidence="2">The sequence shown here is derived from an EMBL/GenBank/DDBJ whole genome shotgun (WGS) entry which is preliminary data.</text>
</comment>
<dbReference type="InterPro" id="IPR043129">
    <property type="entry name" value="ATPase_NBD"/>
</dbReference>
<reference evidence="2" key="1">
    <citation type="submission" date="2009-10" db="EMBL/GenBank/DDBJ databases">
        <title>Diversity of trophic interactions inside an arsenic-rich microbial ecosystem.</title>
        <authorList>
            <person name="Bertin P.N."/>
            <person name="Heinrich-Salmeron A."/>
            <person name="Pelletier E."/>
            <person name="Goulhen-Chollet F."/>
            <person name="Arsene-Ploetze F."/>
            <person name="Gallien S."/>
            <person name="Calteau A."/>
            <person name="Vallenet D."/>
            <person name="Casiot C."/>
            <person name="Chane-Woon-Ming B."/>
            <person name="Giloteaux L."/>
            <person name="Barakat M."/>
            <person name="Bonnefoy V."/>
            <person name="Bruneel O."/>
            <person name="Chandler M."/>
            <person name="Cleiss J."/>
            <person name="Duran R."/>
            <person name="Elbaz-Poulichet F."/>
            <person name="Fonknechten N."/>
            <person name="Lauga B."/>
            <person name="Mornico D."/>
            <person name="Ortet P."/>
            <person name="Schaeffer C."/>
            <person name="Siguier P."/>
            <person name="Alexander Thil Smith A."/>
            <person name="Van Dorsselaer A."/>
            <person name="Weissenbach J."/>
            <person name="Medigue C."/>
            <person name="Le Paslier D."/>
        </authorList>
    </citation>
    <scope>NUCLEOTIDE SEQUENCE</scope>
</reference>
<feature type="domain" description="Actin-like protein N-terminal" evidence="1">
    <location>
        <begin position="5"/>
        <end position="153"/>
    </location>
</feature>
<accession>E6QWB9</accession>
<dbReference type="Pfam" id="PF17989">
    <property type="entry name" value="ALP_N"/>
    <property type="match status" value="1"/>
</dbReference>
<dbReference type="SUPFAM" id="SSF53067">
    <property type="entry name" value="Actin-like ATPase domain"/>
    <property type="match status" value="2"/>
</dbReference>
<dbReference type="Gene3D" id="3.30.420.40">
    <property type="match status" value="2"/>
</dbReference>
<organism evidence="2">
    <name type="scientific">mine drainage metagenome</name>
    <dbReference type="NCBI Taxonomy" id="410659"/>
    <lineage>
        <taxon>unclassified sequences</taxon>
        <taxon>metagenomes</taxon>
        <taxon>ecological metagenomes</taxon>
    </lineage>
</organism>
<protein>
    <recommendedName>
        <fullName evidence="1">Actin-like protein N-terminal domain-containing protein</fullName>
    </recommendedName>
</protein>